<accession>A0ABS3VWS7</accession>
<evidence type="ECO:0000313" key="1">
    <source>
        <dbReference type="EMBL" id="MBO4208997.1"/>
    </source>
</evidence>
<protein>
    <submittedName>
        <fullName evidence="1">Uncharacterized protein</fullName>
    </submittedName>
</protein>
<reference evidence="1 2" key="1">
    <citation type="submission" date="2019-12" db="EMBL/GenBank/DDBJ databases">
        <title>Whole genome sequencing of endophytic Actinobacterium Micromonospora sp. MPMI6T.</title>
        <authorList>
            <person name="Evv R."/>
            <person name="Podile A.R."/>
        </authorList>
    </citation>
    <scope>NUCLEOTIDE SEQUENCE [LARGE SCALE GENOMIC DNA]</scope>
    <source>
        <strain evidence="1 2">MPMI6</strain>
    </source>
</reference>
<organism evidence="1 2">
    <name type="scientific">Micromonospora echinofusca</name>
    <dbReference type="NCBI Taxonomy" id="47858"/>
    <lineage>
        <taxon>Bacteria</taxon>
        <taxon>Bacillati</taxon>
        <taxon>Actinomycetota</taxon>
        <taxon>Actinomycetes</taxon>
        <taxon>Micromonosporales</taxon>
        <taxon>Micromonosporaceae</taxon>
        <taxon>Micromonospora</taxon>
    </lineage>
</organism>
<proteinExistence type="predicted"/>
<comment type="caution">
    <text evidence="1">The sequence shown here is derived from an EMBL/GenBank/DDBJ whole genome shotgun (WGS) entry which is preliminary data.</text>
</comment>
<gene>
    <name evidence="1" type="ORF">GSF22_23780</name>
</gene>
<dbReference type="EMBL" id="WVUH01000251">
    <property type="protein sequence ID" value="MBO4208997.1"/>
    <property type="molecule type" value="Genomic_DNA"/>
</dbReference>
<evidence type="ECO:0000313" key="2">
    <source>
        <dbReference type="Proteomes" id="UP000823521"/>
    </source>
</evidence>
<sequence length="80" mass="8705">MRETIRADLVDLVSDHPPVSELDVTGLALQRVLPKFAVLVAFGDEVLAELERAVQLMNVGEAIGVQQREQGSSSVTVARY</sequence>
<dbReference type="RefSeq" id="WP_208815974.1">
    <property type="nucleotide sequence ID" value="NZ_WVUH01000251.1"/>
</dbReference>
<keyword evidence="2" id="KW-1185">Reference proteome</keyword>
<dbReference type="Proteomes" id="UP000823521">
    <property type="component" value="Unassembled WGS sequence"/>
</dbReference>
<name>A0ABS3VWS7_MICEH</name>